<dbReference type="PANTHER" id="PTHR18964:SF149">
    <property type="entry name" value="BIFUNCTIONAL UDP-N-ACETYLGLUCOSAMINE 2-EPIMERASE_N-ACETYLMANNOSAMINE KINASE"/>
    <property type="match status" value="1"/>
</dbReference>
<dbReference type="GO" id="GO:0008787">
    <property type="term" value="F:D-allose kinase activity"/>
    <property type="evidence" value="ECO:0007669"/>
    <property type="project" value="UniProtKB-EC"/>
</dbReference>
<organism evidence="2 3">
    <name type="scientific">Blautia ammoniilytica</name>
    <dbReference type="NCBI Taxonomy" id="2981782"/>
    <lineage>
        <taxon>Bacteria</taxon>
        <taxon>Bacillati</taxon>
        <taxon>Bacillota</taxon>
        <taxon>Clostridia</taxon>
        <taxon>Lachnospirales</taxon>
        <taxon>Lachnospiraceae</taxon>
        <taxon>Blautia</taxon>
    </lineage>
</organism>
<evidence type="ECO:0000313" key="3">
    <source>
        <dbReference type="Proteomes" id="UP001652409"/>
    </source>
</evidence>
<evidence type="ECO:0000313" key="2">
    <source>
        <dbReference type="EMBL" id="MCU6766591.1"/>
    </source>
</evidence>
<evidence type="ECO:0000256" key="1">
    <source>
        <dbReference type="ARBA" id="ARBA00006479"/>
    </source>
</evidence>
<comment type="similarity">
    <text evidence="1">Belongs to the ROK (NagC/XylR) family.</text>
</comment>
<reference evidence="2 3" key="1">
    <citation type="journal article" date="2021" name="ISME Commun">
        <title>Automated analysis of genomic sequences facilitates high-throughput and comprehensive description of bacteria.</title>
        <authorList>
            <person name="Hitch T.C.A."/>
        </authorList>
    </citation>
    <scope>NUCLEOTIDE SEQUENCE [LARGE SCALE GENOMIC DNA]</scope>
    <source>
        <strain evidence="2 3">Sanger_23</strain>
    </source>
</reference>
<keyword evidence="2" id="KW-0418">Kinase</keyword>
<dbReference type="EMBL" id="JAOQJL010000034">
    <property type="protein sequence ID" value="MCU6766591.1"/>
    <property type="molecule type" value="Genomic_DNA"/>
</dbReference>
<dbReference type="CDD" id="cd24070">
    <property type="entry name" value="ASKHA_NBD_ROK_AlsK"/>
    <property type="match status" value="1"/>
</dbReference>
<sequence>MKDMDEKFFLCVEIGGTNLRYGVVTKDYTLKQFDKIPSKGLSDARDKGEYLKQLLDPVLEENGGVSNIMCISLSLASLMNRDRTICYNSPNIQGFDNLPLKAILENLWGLPVIMERDVNTSLLYDLWKNHMGQEGIVIGVYIGTGLGNAMSIDGKVYKGYTGSSCELGHIPVDGLEKMCGCGKKGCIELRACGKVLAEIAREHYKCQVSDIFVKYGDQPDVLDVVRMCSLATATEVTILDPVCVVLGGGVTQMPGFPMEYFIRNVKENLRTPEPRASLRIVPASPDAEAGVIGAALNAYTALQ</sequence>
<accession>A0ABT2TY58</accession>
<keyword evidence="2" id="KW-0808">Transferase</keyword>
<dbReference type="NCBIfam" id="NF007251">
    <property type="entry name" value="PRK09698.1"/>
    <property type="match status" value="1"/>
</dbReference>
<dbReference type="PANTHER" id="PTHR18964">
    <property type="entry name" value="ROK (REPRESSOR, ORF, KINASE) FAMILY"/>
    <property type="match status" value="1"/>
</dbReference>
<proteinExistence type="inferred from homology"/>
<dbReference type="Proteomes" id="UP001652409">
    <property type="component" value="Unassembled WGS sequence"/>
</dbReference>
<dbReference type="EC" id="2.7.1.55" evidence="2"/>
<comment type="caution">
    <text evidence="2">The sequence shown here is derived from an EMBL/GenBank/DDBJ whole genome shotgun (WGS) entry which is preliminary data.</text>
</comment>
<keyword evidence="3" id="KW-1185">Reference proteome</keyword>
<dbReference type="InterPro" id="IPR043129">
    <property type="entry name" value="ATPase_NBD"/>
</dbReference>
<dbReference type="SUPFAM" id="SSF53067">
    <property type="entry name" value="Actin-like ATPase domain"/>
    <property type="match status" value="1"/>
</dbReference>
<dbReference type="Gene3D" id="3.30.420.40">
    <property type="match status" value="2"/>
</dbReference>
<dbReference type="RefSeq" id="WP_158422400.1">
    <property type="nucleotide sequence ID" value="NZ_JAOQJL010000034.1"/>
</dbReference>
<gene>
    <name evidence="2" type="primary">alsK</name>
    <name evidence="2" type="ORF">OCV61_14470</name>
</gene>
<dbReference type="InterPro" id="IPR000600">
    <property type="entry name" value="ROK"/>
</dbReference>
<dbReference type="Pfam" id="PF00480">
    <property type="entry name" value="ROK"/>
    <property type="match status" value="1"/>
</dbReference>
<name>A0ABT2TY58_9FIRM</name>
<protein>
    <submittedName>
        <fullName evidence="2">Allose kinase</fullName>
        <ecNumber evidence="2">2.7.1.55</ecNumber>
    </submittedName>
</protein>